<sequence>MLVARLKRGASRLKHQKGSPTVAKTPSSSEEMTDIPDELCIPKRPCTRGGIQQLNPGLKRKRRFLILPQNQNDSTPMIKFHTMPSRKPFSQHVRKLQASITPGTILIILSGHHRGKGVVFLKELGSDLLLKFVIATSTKIVISSVKIPKHVSEAYFKKKLCKPRHQEGEIFDTEKEKYEIRE</sequence>
<feature type="compositionally biased region" description="Basic residues" evidence="2">
    <location>
        <begin position="1"/>
        <end position="17"/>
    </location>
</feature>
<reference evidence="3" key="1">
    <citation type="submission" date="2020-12" db="EMBL/GenBank/DDBJ databases">
        <authorList>
            <consortium name="Molecular Ecology Group"/>
        </authorList>
    </citation>
    <scope>NUCLEOTIDE SEQUENCE</scope>
    <source>
        <strain evidence="3">TBG_1078</strain>
    </source>
</reference>
<feature type="compositionally biased region" description="Polar residues" evidence="2">
    <location>
        <begin position="18"/>
        <end position="30"/>
    </location>
</feature>
<keyword evidence="4" id="KW-1185">Reference proteome</keyword>
<dbReference type="Proteomes" id="UP000645828">
    <property type="component" value="Unassembled WGS sequence"/>
</dbReference>
<dbReference type="GO" id="GO:0002181">
    <property type="term" value="P:cytoplasmic translation"/>
    <property type="evidence" value="ECO:0007669"/>
    <property type="project" value="TreeGrafter"/>
</dbReference>
<evidence type="ECO:0000313" key="4">
    <source>
        <dbReference type="Proteomes" id="UP000645828"/>
    </source>
</evidence>
<comment type="subunit">
    <text evidence="1">Component of the large ribosomal subunit. May bind IPO9 with low affinity.</text>
</comment>
<dbReference type="GO" id="GO:0022625">
    <property type="term" value="C:cytosolic large ribosomal subunit"/>
    <property type="evidence" value="ECO:0007669"/>
    <property type="project" value="TreeGrafter"/>
</dbReference>
<evidence type="ECO:0000313" key="3">
    <source>
        <dbReference type="EMBL" id="CAD7686813.1"/>
    </source>
</evidence>
<proteinExistence type="predicted"/>
<dbReference type="PANTHER" id="PTHR10715">
    <property type="entry name" value="60S RIBOSOMAL PROTEIN L6"/>
    <property type="match status" value="1"/>
</dbReference>
<comment type="caution">
    <text evidence="3">The sequence shown here is derived from an EMBL/GenBank/DDBJ whole genome shotgun (WGS) entry which is preliminary data.</text>
</comment>
<dbReference type="InterPro" id="IPR008991">
    <property type="entry name" value="Translation_prot_SH3-like_sf"/>
</dbReference>
<dbReference type="Pfam" id="PF01159">
    <property type="entry name" value="Ribosomal_L6e"/>
    <property type="match status" value="1"/>
</dbReference>
<evidence type="ECO:0000256" key="1">
    <source>
        <dbReference type="ARBA" id="ARBA00046388"/>
    </source>
</evidence>
<dbReference type="SUPFAM" id="SSF50104">
    <property type="entry name" value="Translation proteins SH3-like domain"/>
    <property type="match status" value="1"/>
</dbReference>
<dbReference type="EMBL" id="CAJHUB010000762">
    <property type="protein sequence ID" value="CAD7686813.1"/>
    <property type="molecule type" value="Genomic_DNA"/>
</dbReference>
<evidence type="ECO:0000256" key="2">
    <source>
        <dbReference type="SAM" id="MobiDB-lite"/>
    </source>
</evidence>
<accession>A0A811ZDQ9</accession>
<gene>
    <name evidence="3" type="ORF">NYPRO_LOCUS19606</name>
</gene>
<dbReference type="GO" id="GO:0003735">
    <property type="term" value="F:structural constituent of ribosome"/>
    <property type="evidence" value="ECO:0007669"/>
    <property type="project" value="InterPro"/>
</dbReference>
<dbReference type="PANTHER" id="PTHR10715:SF0">
    <property type="entry name" value="LARGE RIBOSOMAL SUBUNIT PROTEIN EL6"/>
    <property type="match status" value="1"/>
</dbReference>
<organism evidence="3 4">
    <name type="scientific">Nyctereutes procyonoides</name>
    <name type="common">Raccoon dog</name>
    <name type="synonym">Canis procyonoides</name>
    <dbReference type="NCBI Taxonomy" id="34880"/>
    <lineage>
        <taxon>Eukaryota</taxon>
        <taxon>Metazoa</taxon>
        <taxon>Chordata</taxon>
        <taxon>Craniata</taxon>
        <taxon>Vertebrata</taxon>
        <taxon>Euteleostomi</taxon>
        <taxon>Mammalia</taxon>
        <taxon>Eutheria</taxon>
        <taxon>Laurasiatheria</taxon>
        <taxon>Carnivora</taxon>
        <taxon>Caniformia</taxon>
        <taxon>Canidae</taxon>
        <taxon>Nyctereutes</taxon>
    </lineage>
</organism>
<protein>
    <submittedName>
        <fullName evidence="3">(raccoon dog) hypothetical protein</fullName>
    </submittedName>
</protein>
<dbReference type="InterPro" id="IPR000915">
    <property type="entry name" value="60S_ribosomal_eL6"/>
</dbReference>
<feature type="region of interest" description="Disordered" evidence="2">
    <location>
        <begin position="1"/>
        <end position="35"/>
    </location>
</feature>
<name>A0A811ZDQ9_NYCPR</name>
<dbReference type="AlphaFoldDB" id="A0A811ZDQ9"/>
<dbReference type="GO" id="GO:0031090">
    <property type="term" value="C:organelle membrane"/>
    <property type="evidence" value="ECO:0007669"/>
    <property type="project" value="UniProtKB-ARBA"/>
</dbReference>
<dbReference type="GO" id="GO:0003723">
    <property type="term" value="F:RNA binding"/>
    <property type="evidence" value="ECO:0007669"/>
    <property type="project" value="TreeGrafter"/>
</dbReference>
<dbReference type="GO" id="GO:0000027">
    <property type="term" value="P:ribosomal large subunit assembly"/>
    <property type="evidence" value="ECO:0007669"/>
    <property type="project" value="TreeGrafter"/>
</dbReference>